<dbReference type="SUPFAM" id="SSF56935">
    <property type="entry name" value="Porins"/>
    <property type="match status" value="1"/>
</dbReference>
<evidence type="ECO:0000256" key="6">
    <source>
        <dbReference type="ARBA" id="ARBA00023077"/>
    </source>
</evidence>
<dbReference type="InterPro" id="IPR000531">
    <property type="entry name" value="Beta-barrel_TonB"/>
</dbReference>
<dbReference type="InterPro" id="IPR008969">
    <property type="entry name" value="CarboxyPept-like_regulatory"/>
</dbReference>
<dbReference type="InterPro" id="IPR039426">
    <property type="entry name" value="TonB-dep_rcpt-like"/>
</dbReference>
<dbReference type="PANTHER" id="PTHR30442:SF0">
    <property type="entry name" value="FE(3+) DICITRATE TRANSPORT PROTEIN FECA"/>
    <property type="match status" value="1"/>
</dbReference>
<dbReference type="PROSITE" id="PS52016">
    <property type="entry name" value="TONB_DEPENDENT_REC_3"/>
    <property type="match status" value="1"/>
</dbReference>
<keyword evidence="15" id="KW-1185">Reference proteome</keyword>
<evidence type="ECO:0000256" key="1">
    <source>
        <dbReference type="ARBA" id="ARBA00004571"/>
    </source>
</evidence>
<comment type="similarity">
    <text evidence="9 10">Belongs to the TonB-dependent receptor family.</text>
</comment>
<evidence type="ECO:0000313" key="15">
    <source>
        <dbReference type="Proteomes" id="UP001597549"/>
    </source>
</evidence>
<dbReference type="Gene3D" id="2.170.130.10">
    <property type="entry name" value="TonB-dependent receptor, plug domain"/>
    <property type="match status" value="1"/>
</dbReference>
<keyword evidence="4 9" id="KW-0812">Transmembrane</keyword>
<dbReference type="Gene3D" id="2.40.170.20">
    <property type="entry name" value="TonB-dependent receptor, beta-barrel domain"/>
    <property type="match status" value="1"/>
</dbReference>
<dbReference type="InterPro" id="IPR010917">
    <property type="entry name" value="TonB_rcpt_CS"/>
</dbReference>
<dbReference type="InterPro" id="IPR036942">
    <property type="entry name" value="Beta-barrel_TonB_sf"/>
</dbReference>
<proteinExistence type="inferred from homology"/>
<keyword evidence="3 9" id="KW-1134">Transmembrane beta strand</keyword>
<dbReference type="Proteomes" id="UP001597549">
    <property type="component" value="Unassembled WGS sequence"/>
</dbReference>
<organism evidence="14 15">
    <name type="scientific">Flavobacterium ardleyense</name>
    <dbReference type="NCBI Taxonomy" id="2038737"/>
    <lineage>
        <taxon>Bacteria</taxon>
        <taxon>Pseudomonadati</taxon>
        <taxon>Bacteroidota</taxon>
        <taxon>Flavobacteriia</taxon>
        <taxon>Flavobacteriales</taxon>
        <taxon>Flavobacteriaceae</taxon>
        <taxon>Flavobacterium</taxon>
    </lineage>
</organism>
<evidence type="ECO:0000259" key="12">
    <source>
        <dbReference type="Pfam" id="PF00593"/>
    </source>
</evidence>
<accession>A0ABW5Z9F4</accession>
<dbReference type="RefSeq" id="WP_379807993.1">
    <property type="nucleotide sequence ID" value="NZ_JBHUOL010000018.1"/>
</dbReference>
<evidence type="ECO:0000256" key="11">
    <source>
        <dbReference type="SAM" id="SignalP"/>
    </source>
</evidence>
<dbReference type="Pfam" id="PF13715">
    <property type="entry name" value="CarbopepD_reg_2"/>
    <property type="match status" value="1"/>
</dbReference>
<keyword evidence="8 9" id="KW-0998">Cell outer membrane</keyword>
<evidence type="ECO:0000256" key="5">
    <source>
        <dbReference type="ARBA" id="ARBA00022729"/>
    </source>
</evidence>
<dbReference type="Pfam" id="PF07715">
    <property type="entry name" value="Plug"/>
    <property type="match status" value="1"/>
</dbReference>
<name>A0ABW5Z9F4_9FLAO</name>
<dbReference type="InterPro" id="IPR037066">
    <property type="entry name" value="Plug_dom_sf"/>
</dbReference>
<evidence type="ECO:0000256" key="2">
    <source>
        <dbReference type="ARBA" id="ARBA00022448"/>
    </source>
</evidence>
<keyword evidence="7 9" id="KW-0472">Membrane</keyword>
<evidence type="ECO:0000256" key="7">
    <source>
        <dbReference type="ARBA" id="ARBA00023136"/>
    </source>
</evidence>
<evidence type="ECO:0000313" key="14">
    <source>
        <dbReference type="EMBL" id="MFD2909459.1"/>
    </source>
</evidence>
<feature type="chain" id="PRO_5045301078" evidence="11">
    <location>
        <begin position="21"/>
        <end position="813"/>
    </location>
</feature>
<feature type="domain" description="TonB-dependent receptor-like beta-barrel" evidence="12">
    <location>
        <begin position="321"/>
        <end position="779"/>
    </location>
</feature>
<reference evidence="15" key="1">
    <citation type="journal article" date="2019" name="Int. J. Syst. Evol. Microbiol.">
        <title>The Global Catalogue of Microorganisms (GCM) 10K type strain sequencing project: providing services to taxonomists for standard genome sequencing and annotation.</title>
        <authorList>
            <consortium name="The Broad Institute Genomics Platform"/>
            <consortium name="The Broad Institute Genome Sequencing Center for Infectious Disease"/>
            <person name="Wu L."/>
            <person name="Ma J."/>
        </authorList>
    </citation>
    <scope>NUCLEOTIDE SEQUENCE [LARGE SCALE GENOMIC DNA]</scope>
    <source>
        <strain evidence="15">KCTC 52644</strain>
    </source>
</reference>
<dbReference type="PROSITE" id="PS01156">
    <property type="entry name" value="TONB_DEPENDENT_REC_2"/>
    <property type="match status" value="1"/>
</dbReference>
<evidence type="ECO:0000256" key="3">
    <source>
        <dbReference type="ARBA" id="ARBA00022452"/>
    </source>
</evidence>
<keyword evidence="14" id="KW-0675">Receptor</keyword>
<keyword evidence="2 9" id="KW-0813">Transport</keyword>
<feature type="signal peptide" evidence="11">
    <location>
        <begin position="1"/>
        <end position="20"/>
    </location>
</feature>
<evidence type="ECO:0000259" key="13">
    <source>
        <dbReference type="Pfam" id="PF07715"/>
    </source>
</evidence>
<evidence type="ECO:0000256" key="8">
    <source>
        <dbReference type="ARBA" id="ARBA00023237"/>
    </source>
</evidence>
<comment type="caution">
    <text evidence="14">The sequence shown here is derived from an EMBL/GenBank/DDBJ whole genome shotgun (WGS) entry which is preliminary data.</text>
</comment>
<dbReference type="Gene3D" id="2.60.40.1120">
    <property type="entry name" value="Carboxypeptidase-like, regulatory domain"/>
    <property type="match status" value="1"/>
</dbReference>
<keyword evidence="6 10" id="KW-0798">TonB box</keyword>
<comment type="subcellular location">
    <subcellularLocation>
        <location evidence="1 9">Cell outer membrane</location>
        <topology evidence="1 9">Multi-pass membrane protein</topology>
    </subcellularLocation>
</comment>
<dbReference type="Pfam" id="PF00593">
    <property type="entry name" value="TonB_dep_Rec_b-barrel"/>
    <property type="match status" value="1"/>
</dbReference>
<protein>
    <submittedName>
        <fullName evidence="14">TonB-dependent receptor domain-containing protein</fullName>
    </submittedName>
</protein>
<feature type="domain" description="TonB-dependent receptor plug" evidence="13">
    <location>
        <begin position="135"/>
        <end position="235"/>
    </location>
</feature>
<dbReference type="EMBL" id="JBHUOL010000018">
    <property type="protein sequence ID" value="MFD2909459.1"/>
    <property type="molecule type" value="Genomic_DNA"/>
</dbReference>
<evidence type="ECO:0000256" key="9">
    <source>
        <dbReference type="PROSITE-ProRule" id="PRU01360"/>
    </source>
</evidence>
<evidence type="ECO:0000256" key="10">
    <source>
        <dbReference type="RuleBase" id="RU003357"/>
    </source>
</evidence>
<dbReference type="PANTHER" id="PTHR30442">
    <property type="entry name" value="IRON III DICITRATE TRANSPORT PROTEIN FECA"/>
    <property type="match status" value="1"/>
</dbReference>
<gene>
    <name evidence="14" type="ORF">ACFSX9_12035</name>
</gene>
<dbReference type="SUPFAM" id="SSF49464">
    <property type="entry name" value="Carboxypeptidase regulatory domain-like"/>
    <property type="match status" value="1"/>
</dbReference>
<sequence length="813" mass="91348">MKLKDFKLVIVLLISIFSFSQNNLKGVVTNADNQPLANVEVYNKTTSTKMTSNAKGEFIVLNTFSGKNVLVFFLYGYTILEKEIDATAQNGSLKIKLDIIATNLSEVVVIQQKQKAFALNKLKDIEETAIYAGKKTEVVSVENLTANKATNNARQIYGQVVGLTINESNDGGLQLSIGGRGLNPNRTSNFNTRQNNYDISADVLGYPESYYATPTEALESIQIIRGAASLQYGTQFGGLVNFNIKKPSLQPVEIITRTTLGSNNLFTNFTSLSGTNKKFSYYSFYNYKQGDGFRPNSQFDSKTFFANLNYQFTENTSLHFDYTHFDYLAQQPGGLTDVMFSQDPTQSNRSRNWFKVDWNLFALRFKHHFEHNADFSLQLFGLDASRKAIGYRSNRVSNADTPGSVRDLILGDFVNWGAEARYLKRYDFFGNTNAFLIGAKYYQAKNSGIQGPGSSGSGPDFNIANTEFPTYANQSEYTFPNVNVSIFGENIFRVSSSFSITPGFRYEKIKTQAEGYFREVRTDLAGNVIYDELENENNIKERNFLLLGIGLSYKMDSGVEVYGNVSQNYRSVTFNDIRTVNASAAISENITDEKGYTSDIGIRGKILNKVSFDANVYGLYYNDKIGEYLTQVANAASLVRYRDNIGTAFTYGFESLIDWNIGKTLFLDKEDFIWNLFSNVAITDSKYLKSDVANVEGNKVEFVPNYNVKLGTGIGYKNFLTSLQFSYVSSQFTNAENNKTDVNDNTYGIFGEIPAYNVVDFSASYKWKNFKLEAGVNNVLNNWYFTRRATGYPGPGIIPSEPRVIYTTLEIKF</sequence>
<keyword evidence="5 11" id="KW-0732">Signal</keyword>
<evidence type="ECO:0000256" key="4">
    <source>
        <dbReference type="ARBA" id="ARBA00022692"/>
    </source>
</evidence>
<dbReference type="InterPro" id="IPR012910">
    <property type="entry name" value="Plug_dom"/>
</dbReference>